<organism evidence="2 3">
    <name type="scientific">Rhodobaculum claviforme</name>
    <dbReference type="NCBI Taxonomy" id="1549854"/>
    <lineage>
        <taxon>Bacteria</taxon>
        <taxon>Pseudomonadati</taxon>
        <taxon>Pseudomonadota</taxon>
        <taxon>Alphaproteobacteria</taxon>
        <taxon>Rhodobacterales</taxon>
        <taxon>Paracoccaceae</taxon>
        <taxon>Rhodobaculum</taxon>
    </lineage>
</organism>
<dbReference type="Proteomes" id="UP000706333">
    <property type="component" value="Unassembled WGS sequence"/>
</dbReference>
<evidence type="ECO:0000256" key="1">
    <source>
        <dbReference type="SAM" id="MobiDB-lite"/>
    </source>
</evidence>
<dbReference type="RefSeq" id="WP_201155726.1">
    <property type="nucleotide sequence ID" value="NZ_NHSD01000106.1"/>
</dbReference>
<dbReference type="AlphaFoldDB" id="A0A934THS9"/>
<sequence>MPRGGAGGDVDLLGMLEVLMPMPAHPLGARATAGPKDLADRGPQAAEQAAEQSVDAFAFDLRVRDSLGRIAAADLLRHGLDDPEEA</sequence>
<protein>
    <submittedName>
        <fullName evidence="2">Uncharacterized protein</fullName>
    </submittedName>
</protein>
<evidence type="ECO:0000313" key="3">
    <source>
        <dbReference type="Proteomes" id="UP000706333"/>
    </source>
</evidence>
<reference evidence="2" key="2">
    <citation type="journal article" date="2020" name="Microorganisms">
        <title>Osmotic Adaptation and Compatible Solute Biosynthesis of Phototrophic Bacteria as Revealed from Genome Analyses.</title>
        <authorList>
            <person name="Imhoff J.F."/>
            <person name="Rahn T."/>
            <person name="Kunzel S."/>
            <person name="Keller A."/>
            <person name="Neulinger S.C."/>
        </authorList>
    </citation>
    <scope>NUCLEOTIDE SEQUENCE</scope>
    <source>
        <strain evidence="2">LMG 28126</strain>
    </source>
</reference>
<evidence type="ECO:0000313" key="2">
    <source>
        <dbReference type="EMBL" id="MBK5926167.1"/>
    </source>
</evidence>
<reference evidence="2" key="1">
    <citation type="submission" date="2017-05" db="EMBL/GenBank/DDBJ databases">
        <authorList>
            <person name="Imhoff J.F."/>
            <person name="Rahn T."/>
            <person name="Kuenzel S."/>
            <person name="Neulinger S.C."/>
        </authorList>
    </citation>
    <scope>NUCLEOTIDE SEQUENCE</scope>
    <source>
        <strain evidence="2">LMG 28126</strain>
    </source>
</reference>
<accession>A0A934THS9</accession>
<gene>
    <name evidence="2" type="ORF">CCR87_02170</name>
</gene>
<keyword evidence="3" id="KW-1185">Reference proteome</keyword>
<proteinExistence type="predicted"/>
<name>A0A934THS9_9RHOB</name>
<feature type="region of interest" description="Disordered" evidence="1">
    <location>
        <begin position="25"/>
        <end position="49"/>
    </location>
</feature>
<comment type="caution">
    <text evidence="2">The sequence shown here is derived from an EMBL/GenBank/DDBJ whole genome shotgun (WGS) entry which is preliminary data.</text>
</comment>
<dbReference type="EMBL" id="NHSD01000106">
    <property type="protein sequence ID" value="MBK5926167.1"/>
    <property type="molecule type" value="Genomic_DNA"/>
</dbReference>